<organism evidence="2 3">
    <name type="scientific">Canavalia gladiata</name>
    <name type="common">Sword bean</name>
    <name type="synonym">Dolichos gladiatus</name>
    <dbReference type="NCBI Taxonomy" id="3824"/>
    <lineage>
        <taxon>Eukaryota</taxon>
        <taxon>Viridiplantae</taxon>
        <taxon>Streptophyta</taxon>
        <taxon>Embryophyta</taxon>
        <taxon>Tracheophyta</taxon>
        <taxon>Spermatophyta</taxon>
        <taxon>Magnoliopsida</taxon>
        <taxon>eudicotyledons</taxon>
        <taxon>Gunneridae</taxon>
        <taxon>Pentapetalae</taxon>
        <taxon>rosids</taxon>
        <taxon>fabids</taxon>
        <taxon>Fabales</taxon>
        <taxon>Fabaceae</taxon>
        <taxon>Papilionoideae</taxon>
        <taxon>50 kb inversion clade</taxon>
        <taxon>NPAAA clade</taxon>
        <taxon>indigoferoid/millettioid clade</taxon>
        <taxon>Phaseoleae</taxon>
        <taxon>Canavalia</taxon>
    </lineage>
</organism>
<accession>A0AAN9QWW6</accession>
<keyword evidence="3" id="KW-1185">Reference proteome</keyword>
<keyword evidence="1" id="KW-0812">Transmembrane</keyword>
<evidence type="ECO:0008006" key="4">
    <source>
        <dbReference type="Google" id="ProtNLM"/>
    </source>
</evidence>
<reference evidence="2 3" key="1">
    <citation type="submission" date="2024-01" db="EMBL/GenBank/DDBJ databases">
        <title>The genomes of 5 underutilized Papilionoideae crops provide insights into root nodulation and disease resistanc.</title>
        <authorList>
            <person name="Jiang F."/>
        </authorList>
    </citation>
    <scope>NUCLEOTIDE SEQUENCE [LARGE SCALE GENOMIC DNA]</scope>
    <source>
        <strain evidence="2">LVBAO_FW01</strain>
        <tissue evidence="2">Leaves</tissue>
    </source>
</reference>
<sequence>MTTLKPHTIFKFTPIILIFVAIIACFIYLGVTMFKGNDSSEDMFVLTKATLIEFTYTNNTLQYNLTLNIRGPFHNYHDNVEALAMYQNVSFGFTTLPIPSIDMLSLTFNGQKMMSFDADQISDLNKEKSIGIYHITTKLCLKTNTTSSMTNQNPKPVVYCGLLLPLNSNNGTLPVAGLRISPCNFSYAVDDCSLHH</sequence>
<dbReference type="AlphaFoldDB" id="A0AAN9QWW6"/>
<proteinExistence type="predicted"/>
<evidence type="ECO:0000313" key="2">
    <source>
        <dbReference type="EMBL" id="KAK7350494.1"/>
    </source>
</evidence>
<protein>
    <recommendedName>
        <fullName evidence="4">Transmembrane protein</fullName>
    </recommendedName>
</protein>
<feature type="transmembrane region" description="Helical" evidence="1">
    <location>
        <begin position="12"/>
        <end position="34"/>
    </location>
</feature>
<dbReference type="Proteomes" id="UP001367508">
    <property type="component" value="Unassembled WGS sequence"/>
</dbReference>
<evidence type="ECO:0000313" key="3">
    <source>
        <dbReference type="Proteomes" id="UP001367508"/>
    </source>
</evidence>
<keyword evidence="1" id="KW-0472">Membrane</keyword>
<comment type="caution">
    <text evidence="2">The sequence shown here is derived from an EMBL/GenBank/DDBJ whole genome shotgun (WGS) entry which is preliminary data.</text>
</comment>
<dbReference type="EMBL" id="JAYMYQ010000002">
    <property type="protein sequence ID" value="KAK7350494.1"/>
    <property type="molecule type" value="Genomic_DNA"/>
</dbReference>
<gene>
    <name evidence="2" type="ORF">VNO77_09184</name>
</gene>
<name>A0AAN9QWW6_CANGL</name>
<keyword evidence="1" id="KW-1133">Transmembrane helix</keyword>
<dbReference type="PROSITE" id="PS51257">
    <property type="entry name" value="PROKAR_LIPOPROTEIN"/>
    <property type="match status" value="1"/>
</dbReference>
<evidence type="ECO:0000256" key="1">
    <source>
        <dbReference type="SAM" id="Phobius"/>
    </source>
</evidence>